<dbReference type="InterPro" id="IPR001444">
    <property type="entry name" value="Flag_bb_rod_N"/>
</dbReference>
<comment type="subcellular location">
    <subcellularLocation>
        <location evidence="1 6">Bacterial flagellum basal body</location>
    </subcellularLocation>
</comment>
<gene>
    <name evidence="9" type="ORF">SAMN05192570_1771</name>
</gene>
<keyword evidence="9" id="KW-0966">Cell projection</keyword>
<comment type="subunit">
    <text evidence="5 6">The basal body constitutes a major portion of the flagellar organelle and consists of four rings (L,P,S, and M) mounted on a central rod. The rod consists of about 26 subunits of FlgG in the distal portion, and FlgB, FlgC and FlgF are thought to build up the proximal portion of the rod with about 6 subunits each.</text>
</comment>
<evidence type="ECO:0000259" key="7">
    <source>
        <dbReference type="Pfam" id="PF00460"/>
    </source>
</evidence>
<dbReference type="EMBL" id="FOZV01000003">
    <property type="protein sequence ID" value="SFS51184.1"/>
    <property type="molecule type" value="Genomic_DNA"/>
</dbReference>
<dbReference type="Pfam" id="PF00460">
    <property type="entry name" value="Flg_bb_rod"/>
    <property type="match status" value="1"/>
</dbReference>
<reference evidence="10" key="1">
    <citation type="submission" date="2016-10" db="EMBL/GenBank/DDBJ databases">
        <authorList>
            <person name="Varghese N."/>
            <person name="Submissions S."/>
        </authorList>
    </citation>
    <scope>NUCLEOTIDE SEQUENCE [LARGE SCALE GENOMIC DNA]</scope>
    <source>
        <strain evidence="10">CGMCC 1.10683</strain>
    </source>
</reference>
<evidence type="ECO:0000313" key="10">
    <source>
        <dbReference type="Proteomes" id="UP000198788"/>
    </source>
</evidence>
<keyword evidence="4 6" id="KW-0975">Bacterial flagellum</keyword>
<dbReference type="InterPro" id="IPR010930">
    <property type="entry name" value="Flg_bb/hook_C_dom"/>
</dbReference>
<dbReference type="GO" id="GO:0071978">
    <property type="term" value="P:bacterial-type flagellum-dependent swarming motility"/>
    <property type="evidence" value="ECO:0007669"/>
    <property type="project" value="TreeGrafter"/>
</dbReference>
<dbReference type="PANTHER" id="PTHR30435:SF2">
    <property type="entry name" value="FLAGELLAR BASAL-BODY ROD PROTEIN FLGC"/>
    <property type="match status" value="1"/>
</dbReference>
<evidence type="ECO:0000259" key="8">
    <source>
        <dbReference type="Pfam" id="PF06429"/>
    </source>
</evidence>
<organism evidence="9 10">
    <name type="scientific">Brevundimonas viscosa</name>
    <dbReference type="NCBI Taxonomy" id="871741"/>
    <lineage>
        <taxon>Bacteria</taxon>
        <taxon>Pseudomonadati</taxon>
        <taxon>Pseudomonadota</taxon>
        <taxon>Alphaproteobacteria</taxon>
        <taxon>Caulobacterales</taxon>
        <taxon>Caulobacteraceae</taxon>
        <taxon>Brevundimonas</taxon>
    </lineage>
</organism>
<evidence type="ECO:0000256" key="5">
    <source>
        <dbReference type="ARBA" id="ARBA00025933"/>
    </source>
</evidence>
<dbReference type="Pfam" id="PF06429">
    <property type="entry name" value="Flg_bbr_C"/>
    <property type="match status" value="1"/>
</dbReference>
<keyword evidence="9" id="KW-0969">Cilium</keyword>
<protein>
    <recommendedName>
        <fullName evidence="3 6">Flagellar basal-body rod protein FlgC</fullName>
    </recommendedName>
</protein>
<dbReference type="AlphaFoldDB" id="A0A1I6QFG8"/>
<evidence type="ECO:0000256" key="1">
    <source>
        <dbReference type="ARBA" id="ARBA00004117"/>
    </source>
</evidence>
<dbReference type="STRING" id="871741.SAMN05192570_1771"/>
<comment type="similarity">
    <text evidence="2">Belongs to the flagella basal body rod proteins family.</text>
</comment>
<dbReference type="NCBIfam" id="TIGR01395">
    <property type="entry name" value="FlgC"/>
    <property type="match status" value="1"/>
</dbReference>
<sequence>MPDPVPPRNNAMAVAASALKAQQSRMRIIAENIANAQSTAQVAGGEPYRRQIPVFQAREIDGVTGVTLAEVRPDQGDFRSEYDPSHPAANAEGYVLRPNVDTLVEAMDMREAQRAYEANLNVIETARSMETRTLDLLKK</sequence>
<feature type="domain" description="Flagellar basal body rod protein N-terminal" evidence="7">
    <location>
        <begin position="12"/>
        <end position="36"/>
    </location>
</feature>
<feature type="domain" description="Flagellar basal-body/hook protein C-terminal" evidence="8">
    <location>
        <begin position="92"/>
        <end position="136"/>
    </location>
</feature>
<evidence type="ECO:0000256" key="2">
    <source>
        <dbReference type="ARBA" id="ARBA00009677"/>
    </source>
</evidence>
<dbReference type="Proteomes" id="UP000198788">
    <property type="component" value="Unassembled WGS sequence"/>
</dbReference>
<keyword evidence="10" id="KW-1185">Reference proteome</keyword>
<evidence type="ECO:0000256" key="3">
    <source>
        <dbReference type="ARBA" id="ARBA00017941"/>
    </source>
</evidence>
<proteinExistence type="inferred from homology"/>
<evidence type="ECO:0000256" key="4">
    <source>
        <dbReference type="ARBA" id="ARBA00023143"/>
    </source>
</evidence>
<dbReference type="GO" id="GO:0030694">
    <property type="term" value="C:bacterial-type flagellum basal body, rod"/>
    <property type="evidence" value="ECO:0007669"/>
    <property type="project" value="UniProtKB-UniRule"/>
</dbReference>
<evidence type="ECO:0000256" key="6">
    <source>
        <dbReference type="RuleBase" id="RU362062"/>
    </source>
</evidence>
<dbReference type="RefSeq" id="WP_425425122.1">
    <property type="nucleotide sequence ID" value="NZ_FOZV01000003.1"/>
</dbReference>
<evidence type="ECO:0000313" key="9">
    <source>
        <dbReference type="EMBL" id="SFS51184.1"/>
    </source>
</evidence>
<dbReference type="PANTHER" id="PTHR30435">
    <property type="entry name" value="FLAGELLAR PROTEIN"/>
    <property type="match status" value="1"/>
</dbReference>
<keyword evidence="9" id="KW-0282">Flagellum</keyword>
<dbReference type="InterPro" id="IPR006299">
    <property type="entry name" value="FlgC"/>
</dbReference>
<name>A0A1I6QFG8_9CAUL</name>
<accession>A0A1I6QFG8</accession>